<keyword evidence="1" id="KW-0489">Methyltransferase</keyword>
<sequence>MGGTPNHPRERYTATLLSTLGKRPRILELGCGAGIPITRMLLDQGTSVTANDISTEQLELAKERCPAATSLAGDMLAMDLPLGSFDGVVSFFAIFHLPRDEQRAMFDKIYDWLADGGAFTFNVATTDAAEIKSDFLGMVMFWSSFGTQENEAMIRDAGFRILQVEVLEAGDGKLAAEDPDHATTFQWVLAEKTERT</sequence>
<evidence type="ECO:0000259" key="3">
    <source>
        <dbReference type="Pfam" id="PF13649"/>
    </source>
</evidence>
<gene>
    <name evidence="4" type="ORF">KVT40_000114</name>
</gene>
<dbReference type="AlphaFoldDB" id="A0A8K0PME9"/>
<dbReference type="OrthoDB" id="540004at2759"/>
<reference evidence="4" key="1">
    <citation type="submission" date="2021-07" db="EMBL/GenBank/DDBJ databases">
        <title>Elsinoe batatas strain:CRI-CJ2 Genome sequencing and assembly.</title>
        <authorList>
            <person name="Huang L."/>
        </authorList>
    </citation>
    <scope>NUCLEOTIDE SEQUENCE</scope>
    <source>
        <strain evidence="4">CRI-CJ2</strain>
    </source>
</reference>
<proteinExistence type="predicted"/>
<name>A0A8K0PME9_9PEZI</name>
<dbReference type="InterPro" id="IPR041698">
    <property type="entry name" value="Methyltransf_25"/>
</dbReference>
<dbReference type="Pfam" id="PF13649">
    <property type="entry name" value="Methyltransf_25"/>
    <property type="match status" value="1"/>
</dbReference>
<accession>A0A8K0PME9</accession>
<dbReference type="PANTHER" id="PTHR43861">
    <property type="entry name" value="TRANS-ACONITATE 2-METHYLTRANSFERASE-RELATED"/>
    <property type="match status" value="1"/>
</dbReference>
<dbReference type="SUPFAM" id="SSF53335">
    <property type="entry name" value="S-adenosyl-L-methionine-dependent methyltransferases"/>
    <property type="match status" value="1"/>
</dbReference>
<organism evidence="4 5">
    <name type="scientific">Elsinoe batatas</name>
    <dbReference type="NCBI Taxonomy" id="2601811"/>
    <lineage>
        <taxon>Eukaryota</taxon>
        <taxon>Fungi</taxon>
        <taxon>Dikarya</taxon>
        <taxon>Ascomycota</taxon>
        <taxon>Pezizomycotina</taxon>
        <taxon>Dothideomycetes</taxon>
        <taxon>Dothideomycetidae</taxon>
        <taxon>Myriangiales</taxon>
        <taxon>Elsinoaceae</taxon>
        <taxon>Elsinoe</taxon>
    </lineage>
</organism>
<dbReference type="EMBL" id="JAESVG020000001">
    <property type="protein sequence ID" value="KAG8630974.1"/>
    <property type="molecule type" value="Genomic_DNA"/>
</dbReference>
<evidence type="ECO:0000256" key="2">
    <source>
        <dbReference type="ARBA" id="ARBA00022679"/>
    </source>
</evidence>
<dbReference type="Gene3D" id="3.40.50.150">
    <property type="entry name" value="Vaccinia Virus protein VP39"/>
    <property type="match status" value="1"/>
</dbReference>
<keyword evidence="5" id="KW-1185">Reference proteome</keyword>
<comment type="caution">
    <text evidence="4">The sequence shown here is derived from an EMBL/GenBank/DDBJ whole genome shotgun (WGS) entry which is preliminary data.</text>
</comment>
<dbReference type="CDD" id="cd02440">
    <property type="entry name" value="AdoMet_MTases"/>
    <property type="match status" value="1"/>
</dbReference>
<evidence type="ECO:0000313" key="4">
    <source>
        <dbReference type="EMBL" id="KAG8630974.1"/>
    </source>
</evidence>
<dbReference type="Proteomes" id="UP000809789">
    <property type="component" value="Unassembled WGS sequence"/>
</dbReference>
<evidence type="ECO:0000256" key="1">
    <source>
        <dbReference type="ARBA" id="ARBA00022603"/>
    </source>
</evidence>
<dbReference type="PANTHER" id="PTHR43861:SF1">
    <property type="entry name" value="TRANS-ACONITATE 2-METHYLTRANSFERASE"/>
    <property type="match status" value="1"/>
</dbReference>
<dbReference type="GO" id="GO:0008168">
    <property type="term" value="F:methyltransferase activity"/>
    <property type="evidence" value="ECO:0007669"/>
    <property type="project" value="UniProtKB-KW"/>
</dbReference>
<protein>
    <recommendedName>
        <fullName evidence="3">Methyltransferase domain-containing protein</fullName>
    </recommendedName>
</protein>
<evidence type="ECO:0000313" key="5">
    <source>
        <dbReference type="Proteomes" id="UP000809789"/>
    </source>
</evidence>
<keyword evidence="2" id="KW-0808">Transferase</keyword>
<dbReference type="InterPro" id="IPR029063">
    <property type="entry name" value="SAM-dependent_MTases_sf"/>
</dbReference>
<feature type="domain" description="Methyltransferase" evidence="3">
    <location>
        <begin position="26"/>
        <end position="117"/>
    </location>
</feature>
<dbReference type="GO" id="GO:0032259">
    <property type="term" value="P:methylation"/>
    <property type="evidence" value="ECO:0007669"/>
    <property type="project" value="UniProtKB-KW"/>
</dbReference>